<evidence type="ECO:0000313" key="1">
    <source>
        <dbReference type="EMBL" id="OAD54915.1"/>
    </source>
</evidence>
<keyword evidence="2" id="KW-1185">Reference proteome</keyword>
<reference evidence="1 2" key="1">
    <citation type="submission" date="2015-07" db="EMBL/GenBank/DDBJ databases">
        <title>The genome of Eufriesea mexicana.</title>
        <authorList>
            <person name="Pan H."/>
            <person name="Kapheim K."/>
        </authorList>
    </citation>
    <scope>NUCLEOTIDE SEQUENCE [LARGE SCALE GENOMIC DNA]</scope>
    <source>
        <strain evidence="1">0111107269</strain>
        <tissue evidence="1">Whole body</tissue>
    </source>
</reference>
<gene>
    <name evidence="1" type="ORF">WN48_05795</name>
</gene>
<dbReference type="Proteomes" id="UP000250275">
    <property type="component" value="Unassembled WGS sequence"/>
</dbReference>
<protein>
    <submittedName>
        <fullName evidence="1">Uncharacterized protein</fullName>
    </submittedName>
</protein>
<proteinExistence type="predicted"/>
<dbReference type="EMBL" id="KQ763581">
    <property type="protein sequence ID" value="OAD54915.1"/>
    <property type="molecule type" value="Genomic_DNA"/>
</dbReference>
<evidence type="ECO:0000313" key="2">
    <source>
        <dbReference type="Proteomes" id="UP000250275"/>
    </source>
</evidence>
<organism evidence="1 2">
    <name type="scientific">Eufriesea mexicana</name>
    <dbReference type="NCBI Taxonomy" id="516756"/>
    <lineage>
        <taxon>Eukaryota</taxon>
        <taxon>Metazoa</taxon>
        <taxon>Ecdysozoa</taxon>
        <taxon>Arthropoda</taxon>
        <taxon>Hexapoda</taxon>
        <taxon>Insecta</taxon>
        <taxon>Pterygota</taxon>
        <taxon>Neoptera</taxon>
        <taxon>Endopterygota</taxon>
        <taxon>Hymenoptera</taxon>
        <taxon>Apocrita</taxon>
        <taxon>Aculeata</taxon>
        <taxon>Apoidea</taxon>
        <taxon>Anthophila</taxon>
        <taxon>Apidae</taxon>
        <taxon>Eufriesea</taxon>
    </lineage>
</organism>
<accession>A0A310SKN1</accession>
<dbReference type="AlphaFoldDB" id="A0A310SKN1"/>
<sequence length="64" mass="7266">MKEAVPCATIHTVVRVSAEIELPLCDCNDESEAGLYHLANGLPIKRSYEVQFTRQRILTYSEKK</sequence>
<name>A0A310SKN1_9HYME</name>